<dbReference type="InterPro" id="IPR054990">
    <property type="entry name" value="Rad50_ATPase_DNA_repair"/>
</dbReference>
<dbReference type="HAMAP" id="MF_00449">
    <property type="entry name" value="RAD50"/>
    <property type="match status" value="1"/>
</dbReference>
<keyword evidence="7 9" id="KW-0175">Coiled coil</keyword>
<evidence type="ECO:0000256" key="8">
    <source>
        <dbReference type="ARBA" id="ARBA00023204"/>
    </source>
</evidence>
<dbReference type="PANTHER" id="PTHR32114:SF2">
    <property type="entry name" value="ABC TRANSPORTER ABCH.3"/>
    <property type="match status" value="1"/>
</dbReference>
<dbReference type="EMBL" id="DUJO01000003">
    <property type="protein sequence ID" value="HII72941.1"/>
    <property type="molecule type" value="Genomic_DNA"/>
</dbReference>
<evidence type="ECO:0000256" key="4">
    <source>
        <dbReference type="ARBA" id="ARBA00022801"/>
    </source>
</evidence>
<keyword evidence="3 9" id="KW-0227">DNA damage</keyword>
<dbReference type="GeneID" id="1460180"/>
<feature type="coiled-coil region" evidence="9">
    <location>
        <begin position="679"/>
        <end position="720"/>
    </location>
</feature>
<dbReference type="InterPro" id="IPR027417">
    <property type="entry name" value="P-loop_NTPase"/>
</dbReference>
<dbReference type="Pfam" id="PF04423">
    <property type="entry name" value="Rad50_zn_hook"/>
    <property type="match status" value="1"/>
</dbReference>
<gene>
    <name evidence="9" type="primary">rad50</name>
    <name evidence="12" type="ORF">HA332_00715</name>
</gene>
<comment type="similarity">
    <text evidence="9">Belongs to the SMC family. RAD50 subfamily.</text>
</comment>
<comment type="caution">
    <text evidence="9">Lacks conserved residue(s) required for the propagation of feature annotation.</text>
</comment>
<protein>
    <recommendedName>
        <fullName evidence="9">DNA double-strand break repair Rad50 ATPase</fullName>
    </recommendedName>
</protein>
<accession>A0A832TEG9</accession>
<dbReference type="GO" id="GO:0016887">
    <property type="term" value="F:ATP hydrolysis activity"/>
    <property type="evidence" value="ECO:0007669"/>
    <property type="project" value="UniProtKB-UniRule"/>
</dbReference>
<dbReference type="SUPFAM" id="SSF52540">
    <property type="entry name" value="P-loop containing nucleoside triphosphate hydrolases"/>
    <property type="match status" value="2"/>
</dbReference>
<evidence type="ECO:0000256" key="5">
    <source>
        <dbReference type="ARBA" id="ARBA00022833"/>
    </source>
</evidence>
<keyword evidence="8 9" id="KW-0234">DNA repair</keyword>
<name>A0A832TEG9_9CREN</name>
<dbReference type="SMR" id="A0A832TEG9"/>
<evidence type="ECO:0000256" key="3">
    <source>
        <dbReference type="ARBA" id="ARBA00022763"/>
    </source>
</evidence>
<feature type="binding site" evidence="9">
    <location>
        <position position="139"/>
    </location>
    <ligand>
        <name>ATP</name>
        <dbReference type="ChEBI" id="CHEBI:30616"/>
    </ligand>
</feature>
<comment type="function">
    <text evidence="9">Part of the Rad50/Mre11 complex, which is involved in the early steps of DNA double-strand break (DSB) repair. The complex may facilitate opening of the processed DNA ends to aid in the recruitment of HerA and NurA. Rad50 controls the balance between DNA end bridging and DNA resection via ATP-dependent structural rearrangements of the Rad50/Mre11 complex.</text>
</comment>
<dbReference type="AlphaFoldDB" id="A0A832TEG9"/>
<evidence type="ECO:0000256" key="1">
    <source>
        <dbReference type="ARBA" id="ARBA00022723"/>
    </source>
</evidence>
<dbReference type="PROSITE" id="PS51131">
    <property type="entry name" value="ZN_HOOK"/>
    <property type="match status" value="1"/>
</dbReference>
<dbReference type="NCBIfam" id="NF041034">
    <property type="entry name" value="Rad50_Sulf"/>
    <property type="match status" value="1"/>
</dbReference>
<comment type="domain">
    <text evidence="9">The two conserved Cys that bind zinc constitute the zinc-hook, which separates the large intramolecular coiled coil regions. The 2 Cys residues coordinate one molecule of zinc with the help of the 2 Cys residues of the zinc-hook of another Rad50 molecule, thereby forming a V-shaped homodimer.</text>
</comment>
<evidence type="ECO:0000256" key="2">
    <source>
        <dbReference type="ARBA" id="ARBA00022741"/>
    </source>
</evidence>
<dbReference type="InterPro" id="IPR013134">
    <property type="entry name" value="Zn_hook_RAD50"/>
</dbReference>
<evidence type="ECO:0000256" key="10">
    <source>
        <dbReference type="PROSITE-ProRule" id="PRU00471"/>
    </source>
</evidence>
<dbReference type="Gene3D" id="3.40.50.300">
    <property type="entry name" value="P-loop containing nucleotide triphosphate hydrolases"/>
    <property type="match status" value="2"/>
</dbReference>
<sequence>MIIRRIDIENFLSHDRSLIEFKGTVNVIIGHNGAGKSSIIDAISFSLFRKSLRDAKKQEDLIKRGAGRATVTLYLENKGKIYVIKRNAPNQYTSEDTISELTNDTRRTIARGATTVSQKIKELLNLDEEVLKSTIIVGQGKIESVFENLPDVTKKILKIDKIEKLRDSNGPIKEVMDKINNKIIELQSLEKYKNESENQKIQKEKELENIKRELEDLNIKEEKERKKYEDIVKLNEEEEKKEKRYVELISLLNKLKDDISELREEVKDENRLREEKEKLEKDILEKDKLIEEKEKIIEAQNKIKLAQEKEKSLKTIKINLTDLEEKLKRKRELEEDYKKYIEIKGELEELEEKERKFNSLSDRLKSLKIKLSEIESKISNRKISINIEELDKELQKLNEDLNNKNQEREKLASQLGEIKGRIEELNKLLGNLNQVKGNVCPVCGRELSDDHKRKIQNEIIEKLKELDELNKKFKLEINKINGLISELNQIINKKSKEKDIAIRNLADYNNLLTQQQELRKEIEEIENEIERLSIYHEKYIRLKEEEKNLKPKYEEYLKYYDVTEEKIRELERQKIELEKEIEEIMNKVREYYNTDLTQKIRDIEKRIQEIKGKENKLRELDTLLAKIETAKQKIKQNEEEIKKLTDELQLLNFDPNRFQQIKREKEVLEKILGEINSKKGELLGKKEVLENDIKRLEEQIKDYEEKLKNKQKLITAYDKLKKLREHLAEDKLQAYLMNTVKSLVEDSLNSILSRFELSFTRVEVDFNDKNGIYAYTTSGQRLPVNLLSGGERVSIALALRLAIAKSLMNEVGFLILDEPTVNLDEYRKKELIDIIRSTVEVVPQIIVVTHDEELLQAGDYIIRLEKRGDSSKVEVINND</sequence>
<dbReference type="RefSeq" id="WP_052846723.1">
    <property type="nucleotide sequence ID" value="NZ_BAABQO010000001.1"/>
</dbReference>
<feature type="coiled-coil region" evidence="9">
    <location>
        <begin position="179"/>
        <end position="428"/>
    </location>
</feature>
<feature type="binding site" evidence="9">
    <location>
        <begin position="786"/>
        <end position="791"/>
    </location>
    <ligand>
        <name>ATP</name>
        <dbReference type="ChEBI" id="CHEBI:30616"/>
    </ligand>
</feature>
<evidence type="ECO:0000313" key="12">
    <source>
        <dbReference type="EMBL" id="HII72941.1"/>
    </source>
</evidence>
<dbReference type="Pfam" id="PF02463">
    <property type="entry name" value="SMC_N"/>
    <property type="match status" value="1"/>
</dbReference>
<feature type="binding site" evidence="9 10">
    <location>
        <position position="440"/>
    </location>
    <ligand>
        <name>Zn(2+)</name>
        <dbReference type="ChEBI" id="CHEBI:29105"/>
    </ligand>
</feature>
<dbReference type="GO" id="GO:0005524">
    <property type="term" value="F:ATP binding"/>
    <property type="evidence" value="ECO:0007669"/>
    <property type="project" value="UniProtKB-UniRule"/>
</dbReference>
<dbReference type="GO" id="GO:0006302">
    <property type="term" value="P:double-strand break repair"/>
    <property type="evidence" value="ECO:0007669"/>
    <property type="project" value="UniProtKB-UniRule"/>
</dbReference>
<evidence type="ECO:0000256" key="7">
    <source>
        <dbReference type="ARBA" id="ARBA00023054"/>
    </source>
</evidence>
<comment type="subunit">
    <text evidence="9">Homodimer. Forms a heterotetramer composed of two Mre11 subunits and two Rad50 subunits.</text>
</comment>
<comment type="caution">
    <text evidence="12">The sequence shown here is derived from an EMBL/GenBank/DDBJ whole genome shotgun (WGS) entry which is preliminary data.</text>
</comment>
<dbReference type="PANTHER" id="PTHR32114">
    <property type="entry name" value="ABC TRANSPORTER ABCH.3"/>
    <property type="match status" value="1"/>
</dbReference>
<keyword evidence="6 9" id="KW-0067">ATP-binding</keyword>
<evidence type="ECO:0000256" key="9">
    <source>
        <dbReference type="HAMAP-Rule" id="MF_00449"/>
    </source>
</evidence>
<keyword evidence="1 9" id="KW-0479">Metal-binding</keyword>
<keyword evidence="5 9" id="KW-0862">Zinc</keyword>
<evidence type="ECO:0000313" key="13">
    <source>
        <dbReference type="Proteomes" id="UP000646844"/>
    </source>
</evidence>
<feature type="domain" description="Zinc-hook" evidence="11">
    <location>
        <begin position="394"/>
        <end position="492"/>
    </location>
</feature>
<keyword evidence="4 9" id="KW-0378">Hydrolase</keyword>
<dbReference type="SUPFAM" id="SSF75712">
    <property type="entry name" value="Rad50 coiled-coil Zn hook"/>
    <property type="match status" value="1"/>
</dbReference>
<dbReference type="Proteomes" id="UP000646844">
    <property type="component" value="Unassembled WGS sequence"/>
</dbReference>
<feature type="coiled-coil region" evidence="9">
    <location>
        <begin position="505"/>
        <end position="654"/>
    </location>
</feature>
<keyword evidence="2 9" id="KW-0547">Nucleotide-binding</keyword>
<dbReference type="InterPro" id="IPR022982">
    <property type="entry name" value="Rad50_ATPase_archaeal"/>
</dbReference>
<evidence type="ECO:0000259" key="11">
    <source>
        <dbReference type="PROSITE" id="PS51131"/>
    </source>
</evidence>
<feature type="binding site" evidence="9 10">
    <location>
        <position position="443"/>
    </location>
    <ligand>
        <name>Zn(2+)</name>
        <dbReference type="ChEBI" id="CHEBI:29105"/>
    </ligand>
</feature>
<reference evidence="12" key="1">
    <citation type="journal article" date="2020" name="bioRxiv">
        <title>A rank-normalized archaeal taxonomy based on genome phylogeny resolves widespread incomplete and uneven classifications.</title>
        <authorList>
            <person name="Rinke C."/>
            <person name="Chuvochina M."/>
            <person name="Mussig A.J."/>
            <person name="Chaumeil P.-A."/>
            <person name="Waite D.W."/>
            <person name="Whitman W.B."/>
            <person name="Parks D.H."/>
            <person name="Hugenholtz P."/>
        </authorList>
    </citation>
    <scope>NUCLEOTIDE SEQUENCE</scope>
    <source>
        <strain evidence="12">UBA8838</strain>
    </source>
</reference>
<proteinExistence type="inferred from homology"/>
<dbReference type="Gene3D" id="1.10.287.510">
    <property type="entry name" value="Helix hairpin bin"/>
    <property type="match status" value="1"/>
</dbReference>
<dbReference type="OMA" id="HYDEVHR"/>
<dbReference type="GO" id="GO:0008270">
    <property type="term" value="F:zinc ion binding"/>
    <property type="evidence" value="ECO:0007669"/>
    <property type="project" value="UniProtKB-UniRule"/>
</dbReference>
<dbReference type="InterPro" id="IPR003395">
    <property type="entry name" value="RecF/RecN/SMC_N"/>
</dbReference>
<feature type="binding site" evidence="9">
    <location>
        <begin position="32"/>
        <end position="38"/>
    </location>
    <ligand>
        <name>ATP</name>
        <dbReference type="ChEBI" id="CHEBI:30616"/>
    </ligand>
</feature>
<organism evidence="12 13">
    <name type="scientific">Sulfurisphaera tokodaii</name>
    <dbReference type="NCBI Taxonomy" id="111955"/>
    <lineage>
        <taxon>Archaea</taxon>
        <taxon>Thermoproteota</taxon>
        <taxon>Thermoprotei</taxon>
        <taxon>Sulfolobales</taxon>
        <taxon>Sulfolobaceae</taxon>
        <taxon>Sulfurisphaera</taxon>
    </lineage>
</organism>
<comment type="cofactor">
    <cofactor evidence="9">
        <name>Zn(2+)</name>
        <dbReference type="ChEBI" id="CHEBI:29105"/>
    </cofactor>
    <text evidence="9">Binds 1 zinc ion per homodimer.</text>
</comment>
<evidence type="ECO:0000256" key="6">
    <source>
        <dbReference type="ARBA" id="ARBA00022840"/>
    </source>
</evidence>